<feature type="transmembrane region" description="Helical" evidence="6">
    <location>
        <begin position="282"/>
        <end position="304"/>
    </location>
</feature>
<protein>
    <submittedName>
        <fullName evidence="7">Pentatricopeptide repeat-containing</fullName>
    </submittedName>
</protein>
<feature type="region of interest" description="Disordered" evidence="5">
    <location>
        <begin position="320"/>
        <end position="349"/>
    </location>
</feature>
<accession>A0A0M0KBM8</accession>
<keyword evidence="3 6" id="KW-1133">Transmembrane helix</keyword>
<name>A0A0M0KBM8_9EUKA</name>
<evidence type="ECO:0000313" key="7">
    <source>
        <dbReference type="EMBL" id="KOO35967.1"/>
    </source>
</evidence>
<evidence type="ECO:0000256" key="1">
    <source>
        <dbReference type="ARBA" id="ARBA00004141"/>
    </source>
</evidence>
<keyword evidence="2 6" id="KW-0812">Transmembrane</keyword>
<dbReference type="InterPro" id="IPR008521">
    <property type="entry name" value="Mg_trans_NIPA"/>
</dbReference>
<feature type="transmembrane region" description="Helical" evidence="6">
    <location>
        <begin position="218"/>
        <end position="236"/>
    </location>
</feature>
<evidence type="ECO:0000256" key="5">
    <source>
        <dbReference type="SAM" id="MobiDB-lite"/>
    </source>
</evidence>
<feature type="transmembrane region" description="Helical" evidence="6">
    <location>
        <begin position="6"/>
        <end position="26"/>
    </location>
</feature>
<keyword evidence="4 6" id="KW-0472">Membrane</keyword>
<organism evidence="7 8">
    <name type="scientific">Chrysochromulina tobinii</name>
    <dbReference type="NCBI Taxonomy" id="1460289"/>
    <lineage>
        <taxon>Eukaryota</taxon>
        <taxon>Haptista</taxon>
        <taxon>Haptophyta</taxon>
        <taxon>Prymnesiophyceae</taxon>
        <taxon>Prymnesiales</taxon>
        <taxon>Chrysochromulinaceae</taxon>
        <taxon>Chrysochromulina</taxon>
    </lineage>
</organism>
<feature type="transmembrane region" description="Helical" evidence="6">
    <location>
        <begin position="140"/>
        <end position="160"/>
    </location>
</feature>
<evidence type="ECO:0000256" key="3">
    <source>
        <dbReference type="ARBA" id="ARBA00022989"/>
    </source>
</evidence>
<comment type="subcellular location">
    <subcellularLocation>
        <location evidence="1">Membrane</location>
        <topology evidence="1">Multi-pass membrane protein</topology>
    </subcellularLocation>
</comment>
<dbReference type="Pfam" id="PF05653">
    <property type="entry name" value="Mg_trans_NIPA"/>
    <property type="match status" value="1"/>
</dbReference>
<feature type="transmembrane region" description="Helical" evidence="6">
    <location>
        <begin position="181"/>
        <end position="206"/>
    </location>
</feature>
<dbReference type="AlphaFoldDB" id="A0A0M0KBM8"/>
<dbReference type="Proteomes" id="UP000037460">
    <property type="component" value="Unassembled WGS sequence"/>
</dbReference>
<reference evidence="8" key="1">
    <citation type="journal article" date="2015" name="PLoS Genet.">
        <title>Genome Sequence and Transcriptome Analyses of Chrysochromulina tobin: Metabolic Tools for Enhanced Algal Fitness in the Prominent Order Prymnesiales (Haptophyceae).</title>
        <authorList>
            <person name="Hovde B.T."/>
            <person name="Deodato C.R."/>
            <person name="Hunsperger H.M."/>
            <person name="Ryken S.A."/>
            <person name="Yost W."/>
            <person name="Jha R.K."/>
            <person name="Patterson J."/>
            <person name="Monnat R.J. Jr."/>
            <person name="Barlow S.B."/>
            <person name="Starkenburg S.R."/>
            <person name="Cattolico R.A."/>
        </authorList>
    </citation>
    <scope>NUCLEOTIDE SEQUENCE</scope>
    <source>
        <strain evidence="8">CCMP291</strain>
    </source>
</reference>
<feature type="transmembrane region" description="Helical" evidence="6">
    <location>
        <begin position="47"/>
        <end position="67"/>
    </location>
</feature>
<gene>
    <name evidence="7" type="ORF">Ctob_013585</name>
</gene>
<feature type="transmembrane region" description="Helical" evidence="6">
    <location>
        <begin position="103"/>
        <end position="120"/>
    </location>
</feature>
<dbReference type="GO" id="GO:0016020">
    <property type="term" value="C:membrane"/>
    <property type="evidence" value="ECO:0007669"/>
    <property type="project" value="UniProtKB-SubCell"/>
</dbReference>
<feature type="transmembrane region" description="Helical" evidence="6">
    <location>
        <begin position="248"/>
        <end position="270"/>
    </location>
</feature>
<dbReference type="EMBL" id="JWZX01000691">
    <property type="protein sequence ID" value="KOO35967.1"/>
    <property type="molecule type" value="Genomic_DNA"/>
</dbReference>
<dbReference type="PANTHER" id="PTHR12570:SF9">
    <property type="entry name" value="MAGNESIUM TRANSPORTER NIPA8-RELATED"/>
    <property type="match status" value="1"/>
</dbReference>
<evidence type="ECO:0000313" key="8">
    <source>
        <dbReference type="Proteomes" id="UP000037460"/>
    </source>
</evidence>
<sequence length="529" mass="57723">MPEWGLGVGILMGTAGSIGINVGQNIQAMGIKELDPIYFSQPWRSKRWQIGLIIFILFCLINFGALALAPASILVPIESLQFVTNVVWNNLVNKIRVGFRMQMGVLIAIIGTCLSVAFGAPSACHSPADMMSYWGSFGWWVYLAFTMSISGTCFAAHRFYRRRWKLTGVPPPHPALLPVCYSIYCSLIGGAQVIVHSKAISVLLAVMTEDPISVWTSWLVYVELFLVVATGCLWGLKLTECLTLYDPLIIIPLMVGSYIAFGGIAGGVFFQEFTLLHEATSVGYWGWLLYVGGMLMVLIGLAYIADASVSPTIVAAVTDNTGGPGHREGDAWPARPHGNFDGVSPGDRPDVDHRRASISRALTTGGLDLPRLQTDRVLPGERLHERARDERRSREYTHSRDNMINELMHPKGSLLPRPFAMIGMAPNNDNRAGPSNGLHRAKTSGDLLRGAEADGAADGRPRSPRKPLGTSGVETGGTELSPRNKPMKTAEYETDSTKVEELSPEMKRHNGPREDLREAEPGRGDGRGI</sequence>
<keyword evidence="8" id="KW-1185">Reference proteome</keyword>
<feature type="region of interest" description="Disordered" evidence="5">
    <location>
        <begin position="378"/>
        <end position="397"/>
    </location>
</feature>
<feature type="compositionally biased region" description="Basic and acidic residues" evidence="5">
    <location>
        <begin position="449"/>
        <end position="461"/>
    </location>
</feature>
<evidence type="ECO:0000256" key="2">
    <source>
        <dbReference type="ARBA" id="ARBA00022692"/>
    </source>
</evidence>
<proteinExistence type="predicted"/>
<comment type="caution">
    <text evidence="7">The sequence shown here is derived from an EMBL/GenBank/DDBJ whole genome shotgun (WGS) entry which is preliminary data.</text>
</comment>
<evidence type="ECO:0000256" key="4">
    <source>
        <dbReference type="ARBA" id="ARBA00023136"/>
    </source>
</evidence>
<feature type="transmembrane region" description="Helical" evidence="6">
    <location>
        <begin position="73"/>
        <end position="91"/>
    </location>
</feature>
<evidence type="ECO:0000256" key="6">
    <source>
        <dbReference type="SAM" id="Phobius"/>
    </source>
</evidence>
<feature type="compositionally biased region" description="Basic and acidic residues" evidence="5">
    <location>
        <begin position="488"/>
        <end position="529"/>
    </location>
</feature>
<dbReference type="GO" id="GO:0015095">
    <property type="term" value="F:magnesium ion transmembrane transporter activity"/>
    <property type="evidence" value="ECO:0007669"/>
    <property type="project" value="InterPro"/>
</dbReference>
<dbReference type="PANTHER" id="PTHR12570">
    <property type="match status" value="1"/>
</dbReference>
<feature type="region of interest" description="Disordered" evidence="5">
    <location>
        <begin position="418"/>
        <end position="529"/>
    </location>
</feature>
<dbReference type="OrthoDB" id="165382at2759"/>